<dbReference type="GO" id="GO:1990002">
    <property type="term" value="F:methylglyoxal reductase (NADPH) (acetol producing) activity"/>
    <property type="evidence" value="ECO:0007669"/>
    <property type="project" value="TreeGrafter"/>
</dbReference>
<evidence type="ECO:0000256" key="6">
    <source>
        <dbReference type="PIRSR" id="PIRSR000097-2"/>
    </source>
</evidence>
<dbReference type="EC" id="1.1.1.346" evidence="9"/>
<dbReference type="AlphaFoldDB" id="A0A2U3Q0G2"/>
<dbReference type="KEGG" id="bvz:BRAD3257_3880"/>
<comment type="similarity">
    <text evidence="1">Belongs to the aldo/keto reductase family.</text>
</comment>
<protein>
    <submittedName>
        <fullName evidence="9">2,5-diketo-D-gluconic acid reductase B</fullName>
        <ecNumber evidence="9">1.1.1.346</ecNumber>
    </submittedName>
</protein>
<gene>
    <name evidence="9" type="primary">dkgB</name>
    <name evidence="9" type="ORF">BRAD3257_3880</name>
</gene>
<dbReference type="EMBL" id="LS398110">
    <property type="protein sequence ID" value="SPP94894.1"/>
    <property type="molecule type" value="Genomic_DNA"/>
</dbReference>
<evidence type="ECO:0000256" key="7">
    <source>
        <dbReference type="PIRSR" id="PIRSR000097-3"/>
    </source>
</evidence>
<dbReference type="CDD" id="cd19140">
    <property type="entry name" value="AKR_AKR3F3"/>
    <property type="match status" value="1"/>
</dbReference>
<feature type="binding site" evidence="6">
    <location>
        <position position="117"/>
    </location>
    <ligand>
        <name>substrate</name>
    </ligand>
</feature>
<evidence type="ECO:0000256" key="4">
    <source>
        <dbReference type="ARBA" id="ARBA00049445"/>
    </source>
</evidence>
<dbReference type="InterPro" id="IPR036812">
    <property type="entry name" value="NAD(P)_OxRdtase_dom_sf"/>
</dbReference>
<dbReference type="PROSITE" id="PS00062">
    <property type="entry name" value="ALDOKETO_REDUCTASE_2"/>
    <property type="match status" value="1"/>
</dbReference>
<evidence type="ECO:0000313" key="9">
    <source>
        <dbReference type="EMBL" id="SPP94894.1"/>
    </source>
</evidence>
<feature type="active site" description="Proton donor" evidence="5">
    <location>
        <position position="59"/>
    </location>
</feature>
<keyword evidence="2" id="KW-0521">NADP</keyword>
<name>A0A2U3Q0G2_9BRAD</name>
<dbReference type="PROSITE" id="PS00798">
    <property type="entry name" value="ALDOKETO_REDUCTASE_1"/>
    <property type="match status" value="1"/>
</dbReference>
<evidence type="ECO:0000313" key="10">
    <source>
        <dbReference type="Proteomes" id="UP000246085"/>
    </source>
</evidence>
<dbReference type="InterPro" id="IPR023210">
    <property type="entry name" value="NADP_OxRdtase_dom"/>
</dbReference>
<dbReference type="Gene3D" id="3.20.20.100">
    <property type="entry name" value="NADP-dependent oxidoreductase domain"/>
    <property type="match status" value="1"/>
</dbReference>
<dbReference type="PANTHER" id="PTHR43827:SF3">
    <property type="entry name" value="NADP-DEPENDENT OXIDOREDUCTASE DOMAIN-CONTAINING PROTEIN"/>
    <property type="match status" value="1"/>
</dbReference>
<sequence length="284" mass="31753">MSTGLPQQRGFLMLFVEANGARIPAIGLGTWELEGRTCARVVEQALRLGYRHLDTAQAYDNEREVGDGLRASGVRRDEVFLTMKVWTNHFAPHDLERSVKESLARLRLPSVDLLLLHWPNPHVPLAETLGALSHAKTMGLTRHIGVSNFTVALIEQAVAASPEPLVCNQVEYHPYLDQAKVRAACDQHGLALVAYSPIAKGRIKTDQRLAEIGRIHRKTPAQVCLRWLVQQNVAAIPRTSRVERLSENIEIFDFELSEEEMSRIAALATPKGRLTDFGFAPKWD</sequence>
<evidence type="ECO:0000256" key="2">
    <source>
        <dbReference type="ARBA" id="ARBA00022857"/>
    </source>
</evidence>
<dbReference type="PIRSF" id="PIRSF000097">
    <property type="entry name" value="AKR"/>
    <property type="match status" value="1"/>
</dbReference>
<dbReference type="Pfam" id="PF00248">
    <property type="entry name" value="Aldo_ket_red"/>
    <property type="match status" value="1"/>
</dbReference>
<dbReference type="PANTHER" id="PTHR43827">
    <property type="entry name" value="2,5-DIKETO-D-GLUCONIC ACID REDUCTASE"/>
    <property type="match status" value="1"/>
</dbReference>
<dbReference type="Proteomes" id="UP000246085">
    <property type="component" value="Chromosome BRAD3257"/>
</dbReference>
<dbReference type="FunFam" id="3.20.20.100:FF:000002">
    <property type="entry name" value="2,5-diketo-D-gluconic acid reductase A"/>
    <property type="match status" value="1"/>
</dbReference>
<feature type="domain" description="NADP-dependent oxidoreductase" evidence="8">
    <location>
        <begin position="26"/>
        <end position="267"/>
    </location>
</feature>
<comment type="catalytic activity">
    <reaction evidence="4">
        <text>hydroxyacetone + NADP(+) = methylglyoxal + NADPH + H(+)</text>
        <dbReference type="Rhea" id="RHEA:27986"/>
        <dbReference type="ChEBI" id="CHEBI:15378"/>
        <dbReference type="ChEBI" id="CHEBI:17158"/>
        <dbReference type="ChEBI" id="CHEBI:27957"/>
        <dbReference type="ChEBI" id="CHEBI:57783"/>
        <dbReference type="ChEBI" id="CHEBI:58349"/>
    </reaction>
</comment>
<dbReference type="InterPro" id="IPR018170">
    <property type="entry name" value="Aldo/ket_reductase_CS"/>
</dbReference>
<dbReference type="PRINTS" id="PR00069">
    <property type="entry name" value="ALDKETRDTASE"/>
</dbReference>
<reference evidence="9 10" key="1">
    <citation type="submission" date="2018-03" db="EMBL/GenBank/DDBJ databases">
        <authorList>
            <person name="Gully D."/>
        </authorList>
    </citation>
    <scope>NUCLEOTIDE SEQUENCE [LARGE SCALE GENOMIC DNA]</scope>
    <source>
        <strain evidence="9">ORS3257</strain>
    </source>
</reference>
<organism evidence="9 10">
    <name type="scientific">Bradyrhizobium vignae</name>
    <dbReference type="NCBI Taxonomy" id="1549949"/>
    <lineage>
        <taxon>Bacteria</taxon>
        <taxon>Pseudomonadati</taxon>
        <taxon>Pseudomonadota</taxon>
        <taxon>Alphaproteobacteria</taxon>
        <taxon>Hyphomicrobiales</taxon>
        <taxon>Nitrobacteraceae</taxon>
        <taxon>Bradyrhizobium</taxon>
    </lineage>
</organism>
<evidence type="ECO:0000256" key="5">
    <source>
        <dbReference type="PIRSR" id="PIRSR000097-1"/>
    </source>
</evidence>
<evidence type="ECO:0000256" key="3">
    <source>
        <dbReference type="ARBA" id="ARBA00023002"/>
    </source>
</evidence>
<dbReference type="GO" id="GO:0051596">
    <property type="term" value="P:methylglyoxal catabolic process"/>
    <property type="evidence" value="ECO:0007669"/>
    <property type="project" value="TreeGrafter"/>
</dbReference>
<evidence type="ECO:0000259" key="8">
    <source>
        <dbReference type="Pfam" id="PF00248"/>
    </source>
</evidence>
<keyword evidence="3 9" id="KW-0560">Oxidoreductase</keyword>
<dbReference type="SUPFAM" id="SSF51430">
    <property type="entry name" value="NAD(P)-linked oxidoreductase"/>
    <property type="match status" value="1"/>
</dbReference>
<proteinExistence type="inferred from homology"/>
<evidence type="ECO:0000256" key="1">
    <source>
        <dbReference type="ARBA" id="ARBA00007905"/>
    </source>
</evidence>
<dbReference type="InterPro" id="IPR020471">
    <property type="entry name" value="AKR"/>
</dbReference>
<feature type="site" description="Lowers pKa of active site Tyr" evidence="7">
    <location>
        <position position="84"/>
    </location>
</feature>
<accession>A0A2U3Q0G2</accession>